<name>A0ABT1RR69_9FIRM</name>
<sequence>MIYDRCPRCNKRILAGTKCKNCQPEKRTYQKKNNANQYAAFYNSAQWQRVREAARAKYNNLDLYSLYVLQRVEQSDVVHHIDPVKKAWDKRYCIDNLIPLTNRNHQEIHKRMDEGDNIAGVLQELKARYENEFGGLPQP</sequence>
<keyword evidence="1" id="KW-0378">Hydrolase</keyword>
<dbReference type="GO" id="GO:0004519">
    <property type="term" value="F:endonuclease activity"/>
    <property type="evidence" value="ECO:0007669"/>
    <property type="project" value="UniProtKB-KW"/>
</dbReference>
<evidence type="ECO:0000313" key="2">
    <source>
        <dbReference type="Proteomes" id="UP001524502"/>
    </source>
</evidence>
<gene>
    <name evidence="1" type="ORF">NE619_13190</name>
</gene>
<reference evidence="1 2" key="1">
    <citation type="submission" date="2022-06" db="EMBL/GenBank/DDBJ databases">
        <title>Isolation of gut microbiota from human fecal samples.</title>
        <authorList>
            <person name="Pamer E.G."/>
            <person name="Barat B."/>
            <person name="Waligurski E."/>
            <person name="Medina S."/>
            <person name="Paddock L."/>
            <person name="Mostad J."/>
        </authorList>
    </citation>
    <scope>NUCLEOTIDE SEQUENCE [LARGE SCALE GENOMIC DNA]</scope>
    <source>
        <strain evidence="1 2">SL.3.17</strain>
    </source>
</reference>
<evidence type="ECO:0000313" key="1">
    <source>
        <dbReference type="EMBL" id="MCQ4637682.1"/>
    </source>
</evidence>
<dbReference type="Proteomes" id="UP001524502">
    <property type="component" value="Unassembled WGS sequence"/>
</dbReference>
<keyword evidence="2" id="KW-1185">Reference proteome</keyword>
<dbReference type="EMBL" id="JANFXK010000015">
    <property type="protein sequence ID" value="MCQ4637682.1"/>
    <property type="molecule type" value="Genomic_DNA"/>
</dbReference>
<dbReference type="CDD" id="cd00085">
    <property type="entry name" value="HNHc"/>
    <property type="match status" value="1"/>
</dbReference>
<dbReference type="InterPro" id="IPR003615">
    <property type="entry name" value="HNH_nuc"/>
</dbReference>
<accession>A0ABT1RR69</accession>
<comment type="caution">
    <text evidence="1">The sequence shown here is derived from an EMBL/GenBank/DDBJ whole genome shotgun (WGS) entry which is preliminary data.</text>
</comment>
<proteinExistence type="predicted"/>
<protein>
    <submittedName>
        <fullName evidence="1">HNH endonuclease</fullName>
    </submittedName>
</protein>
<keyword evidence="1" id="KW-0540">Nuclease</keyword>
<organism evidence="1 2">
    <name type="scientific">Anaerovorax odorimutans</name>
    <dbReference type="NCBI Taxonomy" id="109327"/>
    <lineage>
        <taxon>Bacteria</taxon>
        <taxon>Bacillati</taxon>
        <taxon>Bacillota</taxon>
        <taxon>Clostridia</taxon>
        <taxon>Peptostreptococcales</taxon>
        <taxon>Anaerovoracaceae</taxon>
        <taxon>Anaerovorax</taxon>
    </lineage>
</organism>
<keyword evidence="1" id="KW-0255">Endonuclease</keyword>
<dbReference type="RefSeq" id="WP_256132863.1">
    <property type="nucleotide sequence ID" value="NZ_JANFXK010000015.1"/>
</dbReference>